<comment type="caution">
    <text evidence="11">The sequence shown here is derived from an EMBL/GenBank/DDBJ whole genome shotgun (WGS) entry which is preliminary data.</text>
</comment>
<name>V6IY84_9BACL</name>
<keyword evidence="3" id="KW-0285">Flavoprotein</keyword>
<evidence type="ECO:0000256" key="1">
    <source>
        <dbReference type="ARBA" id="ARBA00022448"/>
    </source>
</evidence>
<feature type="transmembrane region" description="Helical" evidence="10">
    <location>
        <begin position="160"/>
        <end position="180"/>
    </location>
</feature>
<evidence type="ECO:0000256" key="7">
    <source>
        <dbReference type="ARBA" id="ARBA00022989"/>
    </source>
</evidence>
<evidence type="ECO:0000256" key="5">
    <source>
        <dbReference type="ARBA" id="ARBA00022692"/>
    </source>
</evidence>
<evidence type="ECO:0000256" key="3">
    <source>
        <dbReference type="ARBA" id="ARBA00022630"/>
    </source>
</evidence>
<evidence type="ECO:0000256" key="6">
    <source>
        <dbReference type="ARBA" id="ARBA00022967"/>
    </source>
</evidence>
<feature type="region of interest" description="Disordered" evidence="9">
    <location>
        <begin position="1"/>
        <end position="30"/>
    </location>
</feature>
<reference evidence="11 12" key="1">
    <citation type="journal article" date="2013" name="Genome Announc.">
        <title>Genome Sequence of Sporolactobacillus laevolacticus DSM442, an Efficient Polymer-Grade D-Lactate Producer from Agricultural Waste Cottonseed as a Nitrogen Source.</title>
        <authorList>
            <person name="Wang H."/>
            <person name="Wang L."/>
            <person name="Ju J."/>
            <person name="Yu B."/>
            <person name="Ma Y."/>
        </authorList>
    </citation>
    <scope>NUCLEOTIDE SEQUENCE [LARGE SCALE GENOMIC DNA]</scope>
    <source>
        <strain evidence="11 12">DSM 442</strain>
    </source>
</reference>
<evidence type="ECO:0000256" key="9">
    <source>
        <dbReference type="SAM" id="MobiDB-lite"/>
    </source>
</evidence>
<keyword evidence="6" id="KW-1278">Translocase</keyword>
<dbReference type="STRING" id="1395513.P343_10375"/>
<keyword evidence="7 10" id="KW-1133">Transmembrane helix</keyword>
<accession>V6IY84</accession>
<dbReference type="GO" id="GO:0005886">
    <property type="term" value="C:plasma membrane"/>
    <property type="evidence" value="ECO:0007669"/>
    <property type="project" value="TreeGrafter"/>
</dbReference>
<feature type="transmembrane region" description="Helical" evidence="10">
    <location>
        <begin position="187"/>
        <end position="209"/>
    </location>
</feature>
<dbReference type="PANTHER" id="PTHR30578:SF0">
    <property type="entry name" value="ION-TRANSLOCATING OXIDOREDUCTASE COMPLEX SUBUNIT D"/>
    <property type="match status" value="1"/>
</dbReference>
<dbReference type="eggNOG" id="COG4658">
    <property type="taxonomic scope" value="Bacteria"/>
</dbReference>
<evidence type="ECO:0008006" key="13">
    <source>
        <dbReference type="Google" id="ProtNLM"/>
    </source>
</evidence>
<dbReference type="InterPro" id="IPR004338">
    <property type="entry name" value="NqrB/RnfD"/>
</dbReference>
<proteinExistence type="predicted"/>
<dbReference type="OrthoDB" id="260854at2"/>
<evidence type="ECO:0000256" key="4">
    <source>
        <dbReference type="ARBA" id="ARBA00022643"/>
    </source>
</evidence>
<gene>
    <name evidence="11" type="ORF">P343_10375</name>
</gene>
<dbReference type="Proteomes" id="UP000018296">
    <property type="component" value="Unassembled WGS sequence"/>
</dbReference>
<dbReference type="GO" id="GO:0055085">
    <property type="term" value="P:transmembrane transport"/>
    <property type="evidence" value="ECO:0007669"/>
    <property type="project" value="InterPro"/>
</dbReference>
<keyword evidence="1" id="KW-0813">Transport</keyword>
<feature type="compositionally biased region" description="Polar residues" evidence="9">
    <location>
        <begin position="7"/>
        <end position="17"/>
    </location>
</feature>
<feature type="transmembrane region" description="Helical" evidence="10">
    <location>
        <begin position="96"/>
        <end position="124"/>
    </location>
</feature>
<feature type="transmembrane region" description="Helical" evidence="10">
    <location>
        <begin position="215"/>
        <end position="232"/>
    </location>
</feature>
<dbReference type="AlphaFoldDB" id="V6IY84"/>
<evidence type="ECO:0000313" key="12">
    <source>
        <dbReference type="Proteomes" id="UP000018296"/>
    </source>
</evidence>
<feature type="transmembrane region" description="Helical" evidence="10">
    <location>
        <begin position="244"/>
        <end position="262"/>
    </location>
</feature>
<keyword evidence="2" id="KW-0597">Phosphoprotein</keyword>
<evidence type="ECO:0000313" key="11">
    <source>
        <dbReference type="EMBL" id="EST11661.1"/>
    </source>
</evidence>
<dbReference type="PATRIC" id="fig|1395513.3.peg.2091"/>
<organism evidence="11 12">
    <name type="scientific">Sporolactobacillus laevolacticus DSM 442</name>
    <dbReference type="NCBI Taxonomy" id="1395513"/>
    <lineage>
        <taxon>Bacteria</taxon>
        <taxon>Bacillati</taxon>
        <taxon>Bacillota</taxon>
        <taxon>Bacilli</taxon>
        <taxon>Bacillales</taxon>
        <taxon>Sporolactobacillaceae</taxon>
        <taxon>Sporolactobacillus</taxon>
    </lineage>
</organism>
<protein>
    <recommendedName>
        <fullName evidence="13">RnfABCDGE type electron transport complex subunit D</fullName>
    </recommendedName>
</protein>
<evidence type="ECO:0000256" key="8">
    <source>
        <dbReference type="ARBA" id="ARBA00023136"/>
    </source>
</evidence>
<keyword evidence="5 10" id="KW-0812">Transmembrane</keyword>
<keyword evidence="4" id="KW-0288">FMN</keyword>
<feature type="transmembrane region" description="Helical" evidence="10">
    <location>
        <begin position="42"/>
        <end position="60"/>
    </location>
</feature>
<dbReference type="PANTHER" id="PTHR30578">
    <property type="entry name" value="ELECTRON TRANSPORT COMPLEX PROTEIN RNFD"/>
    <property type="match status" value="1"/>
</dbReference>
<feature type="transmembrane region" description="Helical" evidence="10">
    <location>
        <begin position="136"/>
        <end position="154"/>
    </location>
</feature>
<keyword evidence="12" id="KW-1185">Reference proteome</keyword>
<dbReference type="Pfam" id="PF03116">
    <property type="entry name" value="NQR2_RnfD_RnfE"/>
    <property type="match status" value="2"/>
</dbReference>
<keyword evidence="8 10" id="KW-0472">Membrane</keyword>
<sequence length="307" mass="33774">MEMERINTAQETVSNNTESRKKGTPSKKKTGIQKFVRTPKGIVLFILVILAVTGLSYTGGSGGIKNVLLAVGTGLMVDFVVTYITGRPLKISDGAIITAVIISVILSPTTSWYNVMFTTVIGLLSKHLLKDKRKPWLNPAAFGLLISATLFSTGESWWGGLSMLPAWMTILLLISGFIIVDRINKFPLILSFFSVYMLFFLIMGILGVASVGDAFRMPYINAALFLGFFMLTDPPTSPAKYRDQVLFGIIAGVVSGLSFLYISKLSYLLFGVLIANLWKVVQSKYFNTNRAKDSRIGNVQNKRITSE</sequence>
<evidence type="ECO:0000256" key="2">
    <source>
        <dbReference type="ARBA" id="ARBA00022553"/>
    </source>
</evidence>
<dbReference type="EMBL" id="AWTC01000009">
    <property type="protein sequence ID" value="EST11661.1"/>
    <property type="molecule type" value="Genomic_DNA"/>
</dbReference>
<evidence type="ECO:0000256" key="10">
    <source>
        <dbReference type="SAM" id="Phobius"/>
    </source>
</evidence>